<evidence type="ECO:0000313" key="6">
    <source>
        <dbReference type="Proteomes" id="UP000003704"/>
    </source>
</evidence>
<accession>I8T232</accession>
<dbReference type="GO" id="GO:0003677">
    <property type="term" value="F:DNA binding"/>
    <property type="evidence" value="ECO:0007669"/>
    <property type="project" value="UniProtKB-KW"/>
</dbReference>
<proteinExistence type="predicted"/>
<gene>
    <name evidence="5" type="ORF">WQQ_43850</name>
</gene>
<dbReference type="EMBL" id="AKGD01000004">
    <property type="protein sequence ID" value="EIT67950.1"/>
    <property type="molecule type" value="Genomic_DNA"/>
</dbReference>
<dbReference type="Pfam" id="PF00196">
    <property type="entry name" value="GerE"/>
    <property type="match status" value="1"/>
</dbReference>
<dbReference type="STRING" id="1172194.WQQ_43850"/>
<evidence type="ECO:0000256" key="2">
    <source>
        <dbReference type="ARBA" id="ARBA00023125"/>
    </source>
</evidence>
<evidence type="ECO:0000259" key="4">
    <source>
        <dbReference type="PROSITE" id="PS50043"/>
    </source>
</evidence>
<keyword evidence="3" id="KW-0804">Transcription</keyword>
<evidence type="ECO:0000256" key="3">
    <source>
        <dbReference type="ARBA" id="ARBA00023163"/>
    </source>
</evidence>
<keyword evidence="1" id="KW-0805">Transcription regulation</keyword>
<dbReference type="AlphaFoldDB" id="I8T232"/>
<dbReference type="Gene3D" id="3.30.450.40">
    <property type="match status" value="1"/>
</dbReference>
<keyword evidence="6" id="KW-1185">Reference proteome</keyword>
<dbReference type="InterPro" id="IPR016032">
    <property type="entry name" value="Sig_transdc_resp-reg_C-effctor"/>
</dbReference>
<dbReference type="PROSITE" id="PS00622">
    <property type="entry name" value="HTH_LUXR_1"/>
    <property type="match status" value="1"/>
</dbReference>
<dbReference type="PRINTS" id="PR00038">
    <property type="entry name" value="HTHLUXR"/>
</dbReference>
<reference evidence="5 6" key="1">
    <citation type="journal article" date="2012" name="J. Bacteriol.">
        <title>Genome Sequence of n-Alkane-Degrading Hydrocarboniphaga effusa Strain AP103T (ATCC BAA-332T).</title>
        <authorList>
            <person name="Chang H.K."/>
            <person name="Zylstra G.J."/>
            <person name="Chae J.C."/>
        </authorList>
    </citation>
    <scope>NUCLEOTIDE SEQUENCE [LARGE SCALE GENOMIC DNA]</scope>
    <source>
        <strain evidence="5 6">AP103</strain>
    </source>
</reference>
<dbReference type="PROSITE" id="PS50043">
    <property type="entry name" value="HTH_LUXR_2"/>
    <property type="match status" value="1"/>
</dbReference>
<name>I8T232_9GAMM</name>
<evidence type="ECO:0000313" key="5">
    <source>
        <dbReference type="EMBL" id="EIT67950.1"/>
    </source>
</evidence>
<dbReference type="Gene3D" id="1.10.10.10">
    <property type="entry name" value="Winged helix-like DNA-binding domain superfamily/Winged helix DNA-binding domain"/>
    <property type="match status" value="1"/>
</dbReference>
<dbReference type="CDD" id="cd06170">
    <property type="entry name" value="LuxR_C_like"/>
    <property type="match status" value="1"/>
</dbReference>
<dbReference type="PANTHER" id="PTHR44688:SF16">
    <property type="entry name" value="DNA-BINDING TRANSCRIPTIONAL ACTIVATOR DEVR_DOSR"/>
    <property type="match status" value="1"/>
</dbReference>
<comment type="caution">
    <text evidence="5">The sequence shown here is derived from an EMBL/GenBank/DDBJ whole genome shotgun (WGS) entry which is preliminary data.</text>
</comment>
<dbReference type="PANTHER" id="PTHR44688">
    <property type="entry name" value="DNA-BINDING TRANSCRIPTIONAL ACTIVATOR DEVR_DOSR"/>
    <property type="match status" value="1"/>
</dbReference>
<dbReference type="SMART" id="SM00421">
    <property type="entry name" value="HTH_LUXR"/>
    <property type="match status" value="1"/>
</dbReference>
<sequence length="361" mass="40995">MWAGISPSVTSIVTELRSDLHRSLSLDHLWQATQGLIRHHLPHRSCSLMLDIGDGEPARSHHTVLDALQPDYLPANSIAISRPFLAAHPRVRVYTYSQIVSEDPDARQRRIAQERHHDEWSEFVHLAFWNEARLDTVLSIRRGGSDACFTADELRFLEELYPDIDASLHRMRVLEGERRRLASLDACLARLPIAAMGIDADGRCLFATAQAQRLCERWNHNLGESHQHLQLPGGIAELLDRASLRNGLWQFTHPRDAALRVNLLRDGLGAEPQPRCPSFVVSFAEQQLASLPEAGSVNASLDRLTPRERQVALLIAEGLSNQAIAERLERSRRTIETQLGSIYRKFEVHTRTQLLRRLMRR</sequence>
<organism evidence="5 6">
    <name type="scientific">Hydrocarboniphaga effusa AP103</name>
    <dbReference type="NCBI Taxonomy" id="1172194"/>
    <lineage>
        <taxon>Bacteria</taxon>
        <taxon>Pseudomonadati</taxon>
        <taxon>Pseudomonadota</taxon>
        <taxon>Gammaproteobacteria</taxon>
        <taxon>Nevskiales</taxon>
        <taxon>Nevskiaceae</taxon>
        <taxon>Hydrocarboniphaga</taxon>
    </lineage>
</organism>
<dbReference type="InterPro" id="IPR036388">
    <property type="entry name" value="WH-like_DNA-bd_sf"/>
</dbReference>
<evidence type="ECO:0000256" key="1">
    <source>
        <dbReference type="ARBA" id="ARBA00023015"/>
    </source>
</evidence>
<dbReference type="GO" id="GO:0006355">
    <property type="term" value="P:regulation of DNA-templated transcription"/>
    <property type="evidence" value="ECO:0007669"/>
    <property type="project" value="InterPro"/>
</dbReference>
<dbReference type="InterPro" id="IPR029016">
    <property type="entry name" value="GAF-like_dom_sf"/>
</dbReference>
<feature type="domain" description="HTH luxR-type" evidence="4">
    <location>
        <begin position="297"/>
        <end position="361"/>
    </location>
</feature>
<dbReference type="Proteomes" id="UP000003704">
    <property type="component" value="Unassembled WGS sequence"/>
</dbReference>
<keyword evidence="2" id="KW-0238">DNA-binding</keyword>
<protein>
    <recommendedName>
        <fullName evidence="4">HTH luxR-type domain-containing protein</fullName>
    </recommendedName>
</protein>
<dbReference type="SUPFAM" id="SSF46894">
    <property type="entry name" value="C-terminal effector domain of the bipartite response regulators"/>
    <property type="match status" value="1"/>
</dbReference>
<dbReference type="InterPro" id="IPR000792">
    <property type="entry name" value="Tscrpt_reg_LuxR_C"/>
</dbReference>